<proteinExistence type="predicted"/>
<evidence type="ECO:0000313" key="2">
    <source>
        <dbReference type="EMBL" id="GKH80979.1"/>
    </source>
</evidence>
<evidence type="ECO:0000256" key="1">
    <source>
        <dbReference type="SAM" id="MobiDB-lite"/>
    </source>
</evidence>
<name>A0AA37KED9_9BACT</name>
<evidence type="ECO:0008006" key="4">
    <source>
        <dbReference type="Google" id="ProtNLM"/>
    </source>
</evidence>
<protein>
    <recommendedName>
        <fullName evidence="4">DUF3408 domain-containing protein</fullName>
    </recommendedName>
</protein>
<sequence length="114" mass="12438">MSMKGKNVKGRTGPGGMDAEHICGIMGEAPTQPRWNGAVQPSLYGDEYLNGIASVQRRSLHIPATLHRKLSILAGASNGKVTLEGFINHLVSRHLEEYRETAEMILEESLPGRT</sequence>
<dbReference type="Pfam" id="PF11888">
    <property type="entry name" value="DUF3408"/>
    <property type="match status" value="1"/>
</dbReference>
<reference evidence="2" key="1">
    <citation type="submission" date="2022-01" db="EMBL/GenBank/DDBJ databases">
        <title>Novel bile acid biosynthetic pathways are enriched in the microbiome of centenarians.</title>
        <authorList>
            <person name="Sato Y."/>
            <person name="Atarashi K."/>
            <person name="Plichta R.D."/>
            <person name="Arai Y."/>
            <person name="Sasajima S."/>
            <person name="Kearney M.S."/>
            <person name="Suda W."/>
            <person name="Takeshita K."/>
            <person name="Sasaki T."/>
            <person name="Okamoto S."/>
            <person name="Skelly N.A."/>
            <person name="Okamura Y."/>
            <person name="Vlamakis H."/>
            <person name="Li Y."/>
            <person name="Tanoue T."/>
            <person name="Takei H."/>
            <person name="Nittono H."/>
            <person name="Narushima S."/>
            <person name="Irie J."/>
            <person name="Itoh H."/>
            <person name="Moriya K."/>
            <person name="Sugiura Y."/>
            <person name="Suematsu M."/>
            <person name="Moritoki N."/>
            <person name="Shibata S."/>
            <person name="Littman R.D."/>
            <person name="Fischbach A.M."/>
            <person name="Uwamino Y."/>
            <person name="Inoue T."/>
            <person name="Honda A."/>
            <person name="Hattori M."/>
            <person name="Murai T."/>
            <person name="Xavier J.R."/>
            <person name="Hirose N."/>
            <person name="Honda K."/>
        </authorList>
    </citation>
    <scope>NUCLEOTIDE SEQUENCE</scope>
    <source>
        <strain evidence="2">CE91-St7</strain>
    </source>
</reference>
<comment type="caution">
    <text evidence="2">The sequence shown here is derived from an EMBL/GenBank/DDBJ whole genome shotgun (WGS) entry which is preliminary data.</text>
</comment>
<accession>A0AA37KED9</accession>
<feature type="region of interest" description="Disordered" evidence="1">
    <location>
        <begin position="1"/>
        <end position="22"/>
    </location>
</feature>
<organism evidence="2 3">
    <name type="scientific">Phocaeicola dorei</name>
    <dbReference type="NCBI Taxonomy" id="357276"/>
    <lineage>
        <taxon>Bacteria</taxon>
        <taxon>Pseudomonadati</taxon>
        <taxon>Bacteroidota</taxon>
        <taxon>Bacteroidia</taxon>
        <taxon>Bacteroidales</taxon>
        <taxon>Bacteroidaceae</taxon>
        <taxon>Phocaeicola</taxon>
    </lineage>
</organism>
<evidence type="ECO:0000313" key="3">
    <source>
        <dbReference type="Proteomes" id="UP001055104"/>
    </source>
</evidence>
<dbReference type="AlphaFoldDB" id="A0AA37KED9"/>
<dbReference type="EMBL" id="BQOB01000001">
    <property type="protein sequence ID" value="GKH80979.1"/>
    <property type="molecule type" value="Genomic_DNA"/>
</dbReference>
<dbReference type="Proteomes" id="UP001055104">
    <property type="component" value="Unassembled WGS sequence"/>
</dbReference>
<gene>
    <name evidence="2" type="ORF">CE91St7_18630</name>
</gene>
<dbReference type="InterPro" id="IPR021823">
    <property type="entry name" value="DUF3408"/>
</dbReference>